<dbReference type="PANTHER" id="PTHR13651">
    <property type="entry name" value="PROTEIN ABITRAM"/>
    <property type="match status" value="1"/>
</dbReference>
<dbReference type="SUPFAM" id="SSF51230">
    <property type="entry name" value="Single hybrid motif"/>
    <property type="match status" value="1"/>
</dbReference>
<dbReference type="GO" id="GO:0005634">
    <property type="term" value="C:nucleus"/>
    <property type="evidence" value="ECO:0007669"/>
    <property type="project" value="TreeGrafter"/>
</dbReference>
<sequence>MCIDQRMSTSWEFDSAKMHYHKIDVRLWRMLKGPQRKKTMHVVLGDETDHFDGTLSMPGVFEMESLASSETAEQVIDFPRESMKAFYTKYFASDSYGRKNEDLCYLQHNNGVCVICLAPSHPLVSQRDKLFVQNVNFRVRDKVNRLENAVKGKKKKSAQQLCHDSILCRVTCVDGTEFTIRAGVKAKLIEANAAIQYDGRLLQTEPQWKGFIAVLLPNADRSAFAESNGLLSAQDYSRLKLLDDRI</sequence>
<dbReference type="InterPro" id="IPR011053">
    <property type="entry name" value="Single_hybrid_motif"/>
</dbReference>
<keyword evidence="2" id="KW-1185">Reference proteome</keyword>
<dbReference type="AlphaFoldDB" id="A0A085MM89"/>
<gene>
    <name evidence="1" type="ORF">M513_00561</name>
</gene>
<evidence type="ECO:0000313" key="2">
    <source>
        <dbReference type="Proteomes" id="UP000030764"/>
    </source>
</evidence>
<dbReference type="Proteomes" id="UP000030764">
    <property type="component" value="Unassembled WGS sequence"/>
</dbReference>
<protein>
    <recommendedName>
        <fullName evidence="3">Actin-binding transcription modulator</fullName>
    </recommendedName>
</protein>
<accession>A0A085MM89</accession>
<organism evidence="1 2">
    <name type="scientific">Trichuris suis</name>
    <name type="common">pig whipworm</name>
    <dbReference type="NCBI Taxonomy" id="68888"/>
    <lineage>
        <taxon>Eukaryota</taxon>
        <taxon>Metazoa</taxon>
        <taxon>Ecdysozoa</taxon>
        <taxon>Nematoda</taxon>
        <taxon>Enoplea</taxon>
        <taxon>Dorylaimia</taxon>
        <taxon>Trichinellida</taxon>
        <taxon>Trichuridae</taxon>
        <taxon>Trichuris</taxon>
    </lineage>
</organism>
<dbReference type="InterPro" id="IPR039169">
    <property type="entry name" value="Abitram"/>
</dbReference>
<name>A0A085MM89_9BILA</name>
<evidence type="ECO:0008006" key="3">
    <source>
        <dbReference type="Google" id="ProtNLM"/>
    </source>
</evidence>
<evidence type="ECO:0000313" key="1">
    <source>
        <dbReference type="EMBL" id="KFD58335.1"/>
    </source>
</evidence>
<dbReference type="PANTHER" id="PTHR13651:SF0">
    <property type="entry name" value="PROTEIN ABITRAM"/>
    <property type="match status" value="1"/>
</dbReference>
<dbReference type="EMBL" id="KL363184">
    <property type="protein sequence ID" value="KFD58335.1"/>
    <property type="molecule type" value="Genomic_DNA"/>
</dbReference>
<reference evidence="1 2" key="1">
    <citation type="journal article" date="2014" name="Nat. Genet.">
        <title>Genome and transcriptome of the porcine whipworm Trichuris suis.</title>
        <authorList>
            <person name="Jex A.R."/>
            <person name="Nejsum P."/>
            <person name="Schwarz E.M."/>
            <person name="Hu L."/>
            <person name="Young N.D."/>
            <person name="Hall R.S."/>
            <person name="Korhonen P.K."/>
            <person name="Liao S."/>
            <person name="Thamsborg S."/>
            <person name="Xia J."/>
            <person name="Xu P."/>
            <person name="Wang S."/>
            <person name="Scheerlinck J.P."/>
            <person name="Hofmann A."/>
            <person name="Sternberg P.W."/>
            <person name="Wang J."/>
            <person name="Gasser R.B."/>
        </authorList>
    </citation>
    <scope>NUCLEOTIDE SEQUENCE [LARGE SCALE GENOMIC DNA]</scope>
    <source>
        <strain evidence="1">DCEP-RM93M</strain>
    </source>
</reference>
<proteinExistence type="predicted"/>